<name>A0A7K3L6Y9_9MYCO</name>
<dbReference type="Proteomes" id="UP000466523">
    <property type="component" value="Unassembled WGS sequence"/>
</dbReference>
<dbReference type="Pfam" id="PF12680">
    <property type="entry name" value="SnoaL_2"/>
    <property type="match status" value="1"/>
</dbReference>
<dbReference type="InterPro" id="IPR032710">
    <property type="entry name" value="NTF2-like_dom_sf"/>
</dbReference>
<evidence type="ECO:0000313" key="3">
    <source>
        <dbReference type="EMBL" id="NDJ87943.1"/>
    </source>
</evidence>
<accession>A0A7K3L6Y9</accession>
<evidence type="ECO:0000256" key="1">
    <source>
        <dbReference type="SAM" id="MobiDB-lite"/>
    </source>
</evidence>
<organism evidence="3 4">
    <name type="scientific">Mycolicibacter kumamotonensis</name>
    <dbReference type="NCBI Taxonomy" id="354243"/>
    <lineage>
        <taxon>Bacteria</taxon>
        <taxon>Bacillati</taxon>
        <taxon>Actinomycetota</taxon>
        <taxon>Actinomycetes</taxon>
        <taxon>Mycobacteriales</taxon>
        <taxon>Mycobacteriaceae</taxon>
        <taxon>Mycolicibacter</taxon>
    </lineage>
</organism>
<feature type="region of interest" description="Disordered" evidence="1">
    <location>
        <begin position="127"/>
        <end position="159"/>
    </location>
</feature>
<comment type="caution">
    <text evidence="3">The sequence shown here is derived from an EMBL/GenBank/DDBJ whole genome shotgun (WGS) entry which is preliminary data.</text>
</comment>
<dbReference type="EMBL" id="JAACYR010000004">
    <property type="protein sequence ID" value="NDJ87943.1"/>
    <property type="molecule type" value="Genomic_DNA"/>
</dbReference>
<feature type="domain" description="SnoaL-like" evidence="2">
    <location>
        <begin position="10"/>
        <end position="113"/>
    </location>
</feature>
<evidence type="ECO:0000313" key="4">
    <source>
        <dbReference type="Proteomes" id="UP000466523"/>
    </source>
</evidence>
<reference evidence="3 4" key="1">
    <citation type="submission" date="2020-01" db="EMBL/GenBank/DDBJ databases">
        <authorList>
            <person name="Sanchez-Estrada R."/>
            <person name="Gonzalez-Y-Merchand J.A."/>
            <person name="Rivera-Gutierrez S."/>
        </authorList>
    </citation>
    <scope>NUCLEOTIDE SEQUENCE [LARGE SCALE GENOMIC DNA]</scope>
    <source>
        <strain evidence="3 4">CST 7247</strain>
    </source>
</reference>
<dbReference type="AlphaFoldDB" id="A0A7K3L6Y9"/>
<dbReference type="InterPro" id="IPR037401">
    <property type="entry name" value="SnoaL-like"/>
</dbReference>
<dbReference type="SUPFAM" id="SSF54427">
    <property type="entry name" value="NTF2-like"/>
    <property type="match status" value="1"/>
</dbReference>
<feature type="compositionally biased region" description="Basic and acidic residues" evidence="1">
    <location>
        <begin position="129"/>
        <end position="139"/>
    </location>
</feature>
<protein>
    <recommendedName>
        <fullName evidence="2">SnoaL-like domain-containing protein</fullName>
    </recommendedName>
</protein>
<dbReference type="Gene3D" id="3.10.450.50">
    <property type="match status" value="1"/>
</dbReference>
<evidence type="ECO:0000259" key="2">
    <source>
        <dbReference type="Pfam" id="PF12680"/>
    </source>
</evidence>
<sequence length="159" mass="17071">MATNKELALAWFQALVSGDADTVASGVADEFRYFLTGTMPASGWWDKQGFFDSAKMFAGVLAGPITMRVGDVTAEGDRVWIEAESEAPLSSGGTYLNTYVMALRLRDGKIAEMKEFSDTLHVFEAIDAPETRGPRKPRESPLTTVTASIQGPTAGPGMS</sequence>
<feature type="compositionally biased region" description="Polar residues" evidence="1">
    <location>
        <begin position="141"/>
        <end position="151"/>
    </location>
</feature>
<proteinExistence type="predicted"/>
<dbReference type="RefSeq" id="WP_162111635.1">
    <property type="nucleotide sequence ID" value="NZ_JAACYR010000004.1"/>
</dbReference>
<gene>
    <name evidence="3" type="ORF">GWR20_02040</name>
</gene>